<sequence length="261" mass="29504">MGKRGTLEDFFLPSEKKSKTGDASAKDFPTSQLEYKEVAVNAPRGLSIISNFVTLDEEKSILAFLDAQTWRTDLSRRTMHFGGTFCLMPTKGCTAEERKKIEQTILQAPIMPDELRFVVDRMVDQDLYQDDCPPDYCIVNEYLPGQGISAHVENFRFGEPVCSLTLVGQDTMRFHELETAHDGSVRSGKASSAPRTGRREDVVMDKRSLLILRGDARSTWQHEIRRTSASSKPLGWRRVSLTFRTDRRAGLKDDGRQKQGP</sequence>
<feature type="region of interest" description="Disordered" evidence="1">
    <location>
        <begin position="1"/>
        <end position="26"/>
    </location>
</feature>
<reference evidence="4" key="1">
    <citation type="journal article" date="2020" name="Stud. Mycol.">
        <title>101 Dothideomycetes genomes: A test case for predicting lifestyles and emergence of pathogens.</title>
        <authorList>
            <person name="Haridas S."/>
            <person name="Albert R."/>
            <person name="Binder M."/>
            <person name="Bloem J."/>
            <person name="LaButti K."/>
            <person name="Salamov A."/>
            <person name="Andreopoulos B."/>
            <person name="Baker S."/>
            <person name="Barry K."/>
            <person name="Bills G."/>
            <person name="Bluhm B."/>
            <person name="Cannon C."/>
            <person name="Castanera R."/>
            <person name="Culley D."/>
            <person name="Daum C."/>
            <person name="Ezra D."/>
            <person name="Gonzalez J."/>
            <person name="Henrissat B."/>
            <person name="Kuo A."/>
            <person name="Liang C."/>
            <person name="Lipzen A."/>
            <person name="Lutzoni F."/>
            <person name="Magnuson J."/>
            <person name="Mondo S."/>
            <person name="Nolan M."/>
            <person name="Ohm R."/>
            <person name="Pangilinan J."/>
            <person name="Park H.-J."/>
            <person name="Ramirez L."/>
            <person name="Alfaro M."/>
            <person name="Sun H."/>
            <person name="Tritt A."/>
            <person name="Yoshinaga Y."/>
            <person name="Zwiers L.-H."/>
            <person name="Turgeon B."/>
            <person name="Goodwin S."/>
            <person name="Spatafora J."/>
            <person name="Crous P."/>
            <person name="Grigoriev I."/>
        </authorList>
    </citation>
    <scope>NUCLEOTIDE SEQUENCE [LARGE SCALE GENOMIC DNA]</scope>
    <source>
        <strain evidence="4">CECT 20119</strain>
    </source>
</reference>
<accession>A0A6A6G4Y4</accession>
<evidence type="ECO:0000256" key="1">
    <source>
        <dbReference type="SAM" id="MobiDB-lite"/>
    </source>
</evidence>
<dbReference type="InterPro" id="IPR037151">
    <property type="entry name" value="AlkB-like_sf"/>
</dbReference>
<proteinExistence type="predicted"/>
<protein>
    <recommendedName>
        <fullName evidence="2">Fe2OG dioxygenase domain-containing protein</fullName>
    </recommendedName>
</protein>
<dbReference type="Pfam" id="PF13532">
    <property type="entry name" value="2OG-FeII_Oxy_2"/>
    <property type="match status" value="1"/>
</dbReference>
<dbReference type="InterPro" id="IPR032857">
    <property type="entry name" value="ALKBH4"/>
</dbReference>
<dbReference type="Gene3D" id="2.60.120.590">
    <property type="entry name" value="Alpha-ketoglutarate-dependent dioxygenase AlkB-like"/>
    <property type="match status" value="1"/>
</dbReference>
<dbReference type="InterPro" id="IPR027450">
    <property type="entry name" value="AlkB-like"/>
</dbReference>
<dbReference type="PANTHER" id="PTHR12463">
    <property type="entry name" value="OXYGENASE-RELATED"/>
    <property type="match status" value="1"/>
</dbReference>
<evidence type="ECO:0000313" key="4">
    <source>
        <dbReference type="Proteomes" id="UP000799538"/>
    </source>
</evidence>
<dbReference type="AlphaFoldDB" id="A0A6A6G4Y4"/>
<feature type="domain" description="Fe2OG dioxygenase" evidence="2">
    <location>
        <begin position="133"/>
        <end position="247"/>
    </location>
</feature>
<dbReference type="PANTHER" id="PTHR12463:SF1">
    <property type="entry name" value="2-OXOGLUTARATE AND FE-DEPENDENT OXYGENASE FAMILY PROTEIN"/>
    <property type="match status" value="1"/>
</dbReference>
<organism evidence="3 4">
    <name type="scientific">Elsinoe ampelina</name>
    <dbReference type="NCBI Taxonomy" id="302913"/>
    <lineage>
        <taxon>Eukaryota</taxon>
        <taxon>Fungi</taxon>
        <taxon>Dikarya</taxon>
        <taxon>Ascomycota</taxon>
        <taxon>Pezizomycotina</taxon>
        <taxon>Dothideomycetes</taxon>
        <taxon>Dothideomycetidae</taxon>
        <taxon>Myriangiales</taxon>
        <taxon>Elsinoaceae</taxon>
        <taxon>Elsinoe</taxon>
    </lineage>
</organism>
<dbReference type="InterPro" id="IPR005123">
    <property type="entry name" value="Oxoglu/Fe-dep_dioxygenase_dom"/>
</dbReference>
<dbReference type="EMBL" id="ML992512">
    <property type="protein sequence ID" value="KAF2220633.1"/>
    <property type="molecule type" value="Genomic_DNA"/>
</dbReference>
<evidence type="ECO:0000313" key="3">
    <source>
        <dbReference type="EMBL" id="KAF2220633.1"/>
    </source>
</evidence>
<name>A0A6A6G4Y4_9PEZI</name>
<keyword evidence="4" id="KW-1185">Reference proteome</keyword>
<dbReference type="OrthoDB" id="412814at2759"/>
<dbReference type="SUPFAM" id="SSF51197">
    <property type="entry name" value="Clavaminate synthase-like"/>
    <property type="match status" value="1"/>
</dbReference>
<dbReference type="GO" id="GO:0016491">
    <property type="term" value="F:oxidoreductase activity"/>
    <property type="evidence" value="ECO:0007669"/>
    <property type="project" value="TreeGrafter"/>
</dbReference>
<dbReference type="GO" id="GO:0070988">
    <property type="term" value="P:demethylation"/>
    <property type="evidence" value="ECO:0007669"/>
    <property type="project" value="InterPro"/>
</dbReference>
<gene>
    <name evidence="3" type="ORF">BDZ85DRAFT_29372</name>
</gene>
<dbReference type="GO" id="GO:0032451">
    <property type="term" value="F:demethylase activity"/>
    <property type="evidence" value="ECO:0007669"/>
    <property type="project" value="TreeGrafter"/>
</dbReference>
<dbReference type="Proteomes" id="UP000799538">
    <property type="component" value="Unassembled WGS sequence"/>
</dbReference>
<dbReference type="PROSITE" id="PS51471">
    <property type="entry name" value="FE2OG_OXY"/>
    <property type="match status" value="1"/>
</dbReference>
<evidence type="ECO:0000259" key="2">
    <source>
        <dbReference type="PROSITE" id="PS51471"/>
    </source>
</evidence>